<reference evidence="10" key="1">
    <citation type="submission" date="2017-05" db="EMBL/GenBank/DDBJ databases">
        <authorList>
            <person name="Imhoff J.F."/>
            <person name="Rahn T."/>
            <person name="Kuenzel S."/>
            <person name="Neulinger S.C."/>
        </authorList>
    </citation>
    <scope>NUCLEOTIDE SEQUENCE</scope>
    <source>
        <strain evidence="10">LMG 28126</strain>
    </source>
</reference>
<dbReference type="EMBL" id="NHSD01000121">
    <property type="protein sequence ID" value="MBK5926360.1"/>
    <property type="molecule type" value="Genomic_DNA"/>
</dbReference>
<protein>
    <submittedName>
        <fullName evidence="10">Dipeptide ABC transporter ATP-binding protein DppD</fullName>
    </submittedName>
</protein>
<dbReference type="SMART" id="SM00382">
    <property type="entry name" value="AAA"/>
    <property type="match status" value="1"/>
</dbReference>
<dbReference type="SUPFAM" id="SSF52540">
    <property type="entry name" value="P-loop containing nucleoside triphosphate hydrolases"/>
    <property type="match status" value="1"/>
</dbReference>
<dbReference type="NCBIfam" id="TIGR01727">
    <property type="entry name" value="oligo_HPY"/>
    <property type="match status" value="1"/>
</dbReference>
<comment type="caution">
    <text evidence="10">The sequence shown here is derived from an EMBL/GenBank/DDBJ whole genome shotgun (WGS) entry which is preliminary data.</text>
</comment>
<comment type="similarity">
    <text evidence="2">Belongs to the ABC transporter superfamily.</text>
</comment>
<dbReference type="Pfam" id="PF08352">
    <property type="entry name" value="oligo_HPY"/>
    <property type="match status" value="1"/>
</dbReference>
<proteinExistence type="inferred from homology"/>
<evidence type="ECO:0000256" key="2">
    <source>
        <dbReference type="ARBA" id="ARBA00005417"/>
    </source>
</evidence>
<organism evidence="10 11">
    <name type="scientific">Rhodobaculum claviforme</name>
    <dbReference type="NCBI Taxonomy" id="1549854"/>
    <lineage>
        <taxon>Bacteria</taxon>
        <taxon>Pseudomonadati</taxon>
        <taxon>Pseudomonadota</taxon>
        <taxon>Alphaproteobacteria</taxon>
        <taxon>Rhodobacterales</taxon>
        <taxon>Paracoccaceae</taxon>
        <taxon>Rhodobaculum</taxon>
    </lineage>
</organism>
<sequence>MSNDVLTVEGLRVRFRGQPVDLIDGVSLSIPAGRTLCVVGESGCGKSVTSLAVMGLLPRRSATVTAGRIRFRGQDLLGLPEAALADLRGNSMAMIFQEPMTSLNPVFTVGEQVAEAVRRHTGCSAAAARDRALEMFRRVRMPAAEKRLDEYPHQLSGGMRQRVMIAMALANRPALLIADEPTTALDVTIQAQILELMRELQRDIGTALLMITHDLGVVAEIADDVAVMYAGRVVESGPVAQIFNAPQHPYTLGLMGSMPAIAGRAGRLLTIPGAVPVPEAMPPGCRFASRCPFAIPACDAQVPPLVRGPDGHAHACLRAPLEDHVGQDRTGDDRTGHDRTGRGAA</sequence>
<keyword evidence="3" id="KW-0813">Transport</keyword>
<gene>
    <name evidence="10" type="primary">dppD</name>
    <name evidence="10" type="ORF">CCR87_03150</name>
</gene>
<dbReference type="GO" id="GO:0055085">
    <property type="term" value="P:transmembrane transport"/>
    <property type="evidence" value="ECO:0007669"/>
    <property type="project" value="UniProtKB-ARBA"/>
</dbReference>
<dbReference type="GO" id="GO:0015833">
    <property type="term" value="P:peptide transport"/>
    <property type="evidence" value="ECO:0007669"/>
    <property type="project" value="InterPro"/>
</dbReference>
<keyword evidence="7" id="KW-0472">Membrane</keyword>
<name>A0A934THA9_9RHOB</name>
<keyword evidence="4" id="KW-1003">Cell membrane</keyword>
<accession>A0A934THA9</accession>
<evidence type="ECO:0000256" key="7">
    <source>
        <dbReference type="ARBA" id="ARBA00023136"/>
    </source>
</evidence>
<dbReference type="InterPro" id="IPR003439">
    <property type="entry name" value="ABC_transporter-like_ATP-bd"/>
</dbReference>
<dbReference type="CDD" id="cd03257">
    <property type="entry name" value="ABC_NikE_OppD_transporters"/>
    <property type="match status" value="1"/>
</dbReference>
<dbReference type="InterPro" id="IPR050388">
    <property type="entry name" value="ABC_Ni/Peptide_Import"/>
</dbReference>
<dbReference type="PANTHER" id="PTHR43297">
    <property type="entry name" value="OLIGOPEPTIDE TRANSPORT ATP-BINDING PROTEIN APPD"/>
    <property type="match status" value="1"/>
</dbReference>
<dbReference type="InterPro" id="IPR017871">
    <property type="entry name" value="ABC_transporter-like_CS"/>
</dbReference>
<dbReference type="PROSITE" id="PS50893">
    <property type="entry name" value="ABC_TRANSPORTER_2"/>
    <property type="match status" value="1"/>
</dbReference>
<evidence type="ECO:0000256" key="3">
    <source>
        <dbReference type="ARBA" id="ARBA00022448"/>
    </source>
</evidence>
<evidence type="ECO:0000259" key="9">
    <source>
        <dbReference type="PROSITE" id="PS50893"/>
    </source>
</evidence>
<dbReference type="GO" id="GO:0005524">
    <property type="term" value="F:ATP binding"/>
    <property type="evidence" value="ECO:0007669"/>
    <property type="project" value="UniProtKB-KW"/>
</dbReference>
<evidence type="ECO:0000256" key="5">
    <source>
        <dbReference type="ARBA" id="ARBA00022741"/>
    </source>
</evidence>
<keyword evidence="5" id="KW-0547">Nucleotide-binding</keyword>
<dbReference type="PANTHER" id="PTHR43297:SF2">
    <property type="entry name" value="DIPEPTIDE TRANSPORT ATP-BINDING PROTEIN DPPD"/>
    <property type="match status" value="1"/>
</dbReference>
<dbReference type="InterPro" id="IPR013563">
    <property type="entry name" value="Oligopep_ABC_C"/>
</dbReference>
<dbReference type="Gene3D" id="3.40.50.300">
    <property type="entry name" value="P-loop containing nucleotide triphosphate hydrolases"/>
    <property type="match status" value="1"/>
</dbReference>
<evidence type="ECO:0000256" key="8">
    <source>
        <dbReference type="SAM" id="MobiDB-lite"/>
    </source>
</evidence>
<dbReference type="InterPro" id="IPR027417">
    <property type="entry name" value="P-loop_NTPase"/>
</dbReference>
<evidence type="ECO:0000256" key="1">
    <source>
        <dbReference type="ARBA" id="ARBA00004417"/>
    </source>
</evidence>
<feature type="domain" description="ABC transporter" evidence="9">
    <location>
        <begin position="8"/>
        <end position="255"/>
    </location>
</feature>
<reference evidence="10" key="2">
    <citation type="journal article" date="2020" name="Microorganisms">
        <title>Osmotic Adaptation and Compatible Solute Biosynthesis of Phototrophic Bacteria as Revealed from Genome Analyses.</title>
        <authorList>
            <person name="Imhoff J.F."/>
            <person name="Rahn T."/>
            <person name="Kunzel S."/>
            <person name="Keller A."/>
            <person name="Neulinger S.C."/>
        </authorList>
    </citation>
    <scope>NUCLEOTIDE SEQUENCE</scope>
    <source>
        <strain evidence="10">LMG 28126</strain>
    </source>
</reference>
<evidence type="ECO:0000256" key="6">
    <source>
        <dbReference type="ARBA" id="ARBA00022840"/>
    </source>
</evidence>
<dbReference type="FunFam" id="3.40.50.300:FF:000016">
    <property type="entry name" value="Oligopeptide ABC transporter ATP-binding component"/>
    <property type="match status" value="1"/>
</dbReference>
<dbReference type="Pfam" id="PF00005">
    <property type="entry name" value="ABC_tran"/>
    <property type="match status" value="1"/>
</dbReference>
<dbReference type="AlphaFoldDB" id="A0A934THA9"/>
<keyword evidence="6 10" id="KW-0067">ATP-binding</keyword>
<dbReference type="RefSeq" id="WP_201156090.1">
    <property type="nucleotide sequence ID" value="NZ_NHSD01000121.1"/>
</dbReference>
<comment type="subcellular location">
    <subcellularLocation>
        <location evidence="1">Cell inner membrane</location>
        <topology evidence="1">Peripheral membrane protein</topology>
    </subcellularLocation>
</comment>
<evidence type="ECO:0000313" key="10">
    <source>
        <dbReference type="EMBL" id="MBK5926360.1"/>
    </source>
</evidence>
<feature type="region of interest" description="Disordered" evidence="8">
    <location>
        <begin position="324"/>
        <end position="345"/>
    </location>
</feature>
<dbReference type="Proteomes" id="UP000706333">
    <property type="component" value="Unassembled WGS sequence"/>
</dbReference>
<dbReference type="InterPro" id="IPR003593">
    <property type="entry name" value="AAA+_ATPase"/>
</dbReference>
<evidence type="ECO:0000313" key="11">
    <source>
        <dbReference type="Proteomes" id="UP000706333"/>
    </source>
</evidence>
<dbReference type="PROSITE" id="PS00211">
    <property type="entry name" value="ABC_TRANSPORTER_1"/>
    <property type="match status" value="1"/>
</dbReference>
<keyword evidence="11" id="KW-1185">Reference proteome</keyword>
<dbReference type="GO" id="GO:0016887">
    <property type="term" value="F:ATP hydrolysis activity"/>
    <property type="evidence" value="ECO:0007669"/>
    <property type="project" value="InterPro"/>
</dbReference>
<dbReference type="GO" id="GO:0005886">
    <property type="term" value="C:plasma membrane"/>
    <property type="evidence" value="ECO:0007669"/>
    <property type="project" value="UniProtKB-SubCell"/>
</dbReference>
<evidence type="ECO:0000256" key="4">
    <source>
        <dbReference type="ARBA" id="ARBA00022475"/>
    </source>
</evidence>